<reference evidence="1" key="1">
    <citation type="submission" date="2022-10" db="EMBL/GenBank/DDBJ databases">
        <title>The complete genomes of actinobacterial strains from the NBC collection.</title>
        <authorList>
            <person name="Joergensen T.S."/>
            <person name="Alvarez Arevalo M."/>
            <person name="Sterndorff E.B."/>
            <person name="Faurdal D."/>
            <person name="Vuksanovic O."/>
            <person name="Mourched A.-S."/>
            <person name="Charusanti P."/>
            <person name="Shaw S."/>
            <person name="Blin K."/>
            <person name="Weber T."/>
        </authorList>
    </citation>
    <scope>NUCLEOTIDE SEQUENCE</scope>
    <source>
        <strain evidence="1">NBC_01393</strain>
    </source>
</reference>
<gene>
    <name evidence="1" type="ORF">OG699_40805</name>
</gene>
<name>A0AAU3I849_9ACTN</name>
<accession>A0AAU3I849</accession>
<sequence>MHAPRPGYRYVGPTELRGLVQPGKEGARIRSAADFTRWLSTRGVEERAEPFTFVVDIEGALRLAPRRSEHVVCAGGESVLSAGEVSFREECGRWVVDEVSNQSTGYCPDVDSWPAVADALDRAGFERPDGFTHQVVFRRCVSCQQVNVVREDDFVCVFCDEALPYGWNIDQEGRQARHR</sequence>
<proteinExistence type="predicted"/>
<dbReference type="EMBL" id="CP109546">
    <property type="protein sequence ID" value="WTZ13773.1"/>
    <property type="molecule type" value="Genomic_DNA"/>
</dbReference>
<protein>
    <submittedName>
        <fullName evidence="1">Uncharacterized protein</fullName>
    </submittedName>
</protein>
<organism evidence="1">
    <name type="scientific">Streptomyces sp. NBC_01393</name>
    <dbReference type="NCBI Taxonomy" id="2903851"/>
    <lineage>
        <taxon>Bacteria</taxon>
        <taxon>Bacillati</taxon>
        <taxon>Actinomycetota</taxon>
        <taxon>Actinomycetes</taxon>
        <taxon>Kitasatosporales</taxon>
        <taxon>Streptomycetaceae</taxon>
        <taxon>Streptomyces</taxon>
    </lineage>
</organism>
<dbReference type="AlphaFoldDB" id="A0AAU3I849"/>
<evidence type="ECO:0000313" key="1">
    <source>
        <dbReference type="EMBL" id="WTZ13773.1"/>
    </source>
</evidence>